<dbReference type="InterPro" id="IPR006954">
    <property type="entry name" value="Mlt-10-like"/>
</dbReference>
<dbReference type="EMBL" id="JBICBT010000187">
    <property type="protein sequence ID" value="KAL3121478.1"/>
    <property type="molecule type" value="Genomic_DNA"/>
</dbReference>
<feature type="region of interest" description="Disordered" evidence="1">
    <location>
        <begin position="106"/>
        <end position="162"/>
    </location>
</feature>
<proteinExistence type="predicted"/>
<feature type="chain" id="PRO_5044822998" evidence="2">
    <location>
        <begin position="30"/>
        <end position="773"/>
    </location>
</feature>
<feature type="signal peptide" evidence="2">
    <location>
        <begin position="1"/>
        <end position="29"/>
    </location>
</feature>
<feature type="compositionally biased region" description="Basic and acidic residues" evidence="1">
    <location>
        <begin position="129"/>
        <end position="162"/>
    </location>
</feature>
<evidence type="ECO:0000256" key="1">
    <source>
        <dbReference type="SAM" id="MobiDB-lite"/>
    </source>
</evidence>
<keyword evidence="2" id="KW-0732">Signal</keyword>
<accession>A0ABD2M1S7</accession>
<sequence length="773" mass="88710">MSNNFRIDGHQLFLLLLFLLIFLSHPASILPLSYSLNTTALDGLWHRAAVMALLRLQAKSLITELNLSMTERIVFFECESEAQKVVQMAKCVAKLLRKRERIRAEANEEEERRKMANWEGRETQQWGEGKMETEQRKAETERNEKRKAETERNEKRKAETEPIEMRKAEMKRAEKRKKTDFVSRKMLNILKGPFGETDYKRKSKIRFTDKDEAVNSFYTAQKHLYIRRKRRETIGGRFVHVDNLNELQRFWEMRQFCENYLSEMAERNAEFLRSQLPLRVNLRVNNLLDDKTSKANVQLMDHISNQLITFVRKVANRKRGTLWRRLSIVSPRLFSLASSSPRGAAQSKSDQLIDSLLLSPRLFSLSPNDGLFALPDLFNNPQMKSGKKRWTNAILELSGAGKAIRKALDRLEEERKRLEERVFPTVLELERRDTRWRDLLDDEQKRKMAQHGFAFLTKQQAELVYGNSQHRIEKAILALANLDDQNSNGQRKLKRKRRQFEVTNQTEQMIEKWENGSGQMEWPKEEAAEHFKVLAPYAFANSVADGVALEATVLSPSAFVSELISPVALSAQVLSPRAFLSAILSPEALFARVLSPSAFFSDILSPRALTPFILSPEAMFTEILTPRALEPRILSPEIGMIKVLSPEFLSPRIISPEQFAILVLSPAILSPEILSRQKMVVEVKGKVEEVAKLTKKKMKDISTNRGMKKAITSKTGMDKAMFSEMEMDKANKMGMAMANTSEMHIAKAITSEMEMDKANKMGMAKAITRRLAL</sequence>
<evidence type="ECO:0000256" key="2">
    <source>
        <dbReference type="SAM" id="SignalP"/>
    </source>
</evidence>
<dbReference type="Proteomes" id="UP001620626">
    <property type="component" value="Unassembled WGS sequence"/>
</dbReference>
<protein>
    <submittedName>
        <fullName evidence="3">Uncharacterized protein</fullName>
    </submittedName>
</protein>
<dbReference type="PANTHER" id="PTHR21523:SF38">
    <property type="entry name" value="MLT-TEN (MLT-10) RELATED"/>
    <property type="match status" value="1"/>
</dbReference>
<comment type="caution">
    <text evidence="3">The sequence shown here is derived from an EMBL/GenBank/DDBJ whole genome shotgun (WGS) entry which is preliminary data.</text>
</comment>
<dbReference type="PANTHER" id="PTHR21523">
    <property type="match status" value="1"/>
</dbReference>
<name>A0ABD2M1S7_9BILA</name>
<gene>
    <name evidence="3" type="ORF">niasHT_004923</name>
</gene>
<dbReference type="AlphaFoldDB" id="A0ABD2M1S7"/>
<reference evidence="3 4" key="1">
    <citation type="submission" date="2024-10" db="EMBL/GenBank/DDBJ databases">
        <authorList>
            <person name="Kim D."/>
        </authorList>
    </citation>
    <scope>NUCLEOTIDE SEQUENCE [LARGE SCALE GENOMIC DNA]</scope>
    <source>
        <strain evidence="3">BH-2024</strain>
    </source>
</reference>
<evidence type="ECO:0000313" key="3">
    <source>
        <dbReference type="EMBL" id="KAL3121478.1"/>
    </source>
</evidence>
<organism evidence="3 4">
    <name type="scientific">Heterodera trifolii</name>
    <dbReference type="NCBI Taxonomy" id="157864"/>
    <lineage>
        <taxon>Eukaryota</taxon>
        <taxon>Metazoa</taxon>
        <taxon>Ecdysozoa</taxon>
        <taxon>Nematoda</taxon>
        <taxon>Chromadorea</taxon>
        <taxon>Rhabditida</taxon>
        <taxon>Tylenchina</taxon>
        <taxon>Tylenchomorpha</taxon>
        <taxon>Tylenchoidea</taxon>
        <taxon>Heteroderidae</taxon>
        <taxon>Heteroderinae</taxon>
        <taxon>Heterodera</taxon>
    </lineage>
</organism>
<evidence type="ECO:0000313" key="4">
    <source>
        <dbReference type="Proteomes" id="UP001620626"/>
    </source>
</evidence>
<feature type="compositionally biased region" description="Basic and acidic residues" evidence="1">
    <location>
        <begin position="106"/>
        <end position="122"/>
    </location>
</feature>
<dbReference type="Pfam" id="PF04870">
    <property type="entry name" value="Moulting_cycle"/>
    <property type="match status" value="1"/>
</dbReference>
<keyword evidence="4" id="KW-1185">Reference proteome</keyword>